<proteinExistence type="predicted"/>
<name>A0AB39HJ90_9BACI</name>
<dbReference type="EMBL" id="CP162599">
    <property type="protein sequence ID" value="XDK31952.1"/>
    <property type="molecule type" value="Genomic_DNA"/>
</dbReference>
<dbReference type="InterPro" id="IPR050993">
    <property type="entry name" value="Isochorismatase_domain"/>
</dbReference>
<dbReference type="RefSeq" id="WP_368652676.1">
    <property type="nucleotide sequence ID" value="NZ_CP162599.1"/>
</dbReference>
<dbReference type="Pfam" id="PF00857">
    <property type="entry name" value="Isochorismatase"/>
    <property type="match status" value="1"/>
</dbReference>
<dbReference type="AlphaFoldDB" id="A0AB39HJ90"/>
<dbReference type="InterPro" id="IPR036380">
    <property type="entry name" value="Isochorismatase-like_sf"/>
</dbReference>
<dbReference type="GO" id="GO:0016787">
    <property type="term" value="F:hydrolase activity"/>
    <property type="evidence" value="ECO:0007669"/>
    <property type="project" value="UniProtKB-KW"/>
</dbReference>
<evidence type="ECO:0000259" key="1">
    <source>
        <dbReference type="Pfam" id="PF00857"/>
    </source>
</evidence>
<organism evidence="2">
    <name type="scientific">Ornithinibacillus sp. 4-3</name>
    <dbReference type="NCBI Taxonomy" id="3231488"/>
    <lineage>
        <taxon>Bacteria</taxon>
        <taxon>Bacillati</taxon>
        <taxon>Bacillota</taxon>
        <taxon>Bacilli</taxon>
        <taxon>Bacillales</taxon>
        <taxon>Bacillaceae</taxon>
        <taxon>Ornithinibacillus</taxon>
    </lineage>
</organism>
<feature type="domain" description="Isochorismatase-like" evidence="1">
    <location>
        <begin position="8"/>
        <end position="156"/>
    </location>
</feature>
<accession>A0AB39HJ90</accession>
<reference evidence="2" key="1">
    <citation type="submission" date="2024-07" db="EMBL/GenBank/DDBJ databases">
        <title>Halotolerant mesophilic bacterium Ornithinibacillus sp. 4-3, sp. nov., isolated from soil.</title>
        <authorList>
            <person name="Sidarenka A.V."/>
            <person name="Guliayeva D.E."/>
            <person name="Leanovich S.I."/>
            <person name="Hileuskaya K.S."/>
            <person name="Akhremchuk A.E."/>
            <person name="Sikolenko M.A."/>
            <person name="Valentovich L.N."/>
        </authorList>
    </citation>
    <scope>NUCLEOTIDE SEQUENCE</scope>
    <source>
        <strain evidence="2">4-3</strain>
    </source>
</reference>
<protein>
    <submittedName>
        <fullName evidence="2">Hydrolase</fullName>
    </submittedName>
</protein>
<dbReference type="PANTHER" id="PTHR14119">
    <property type="entry name" value="HYDROLASE"/>
    <property type="match status" value="1"/>
</dbReference>
<dbReference type="Gene3D" id="3.40.50.850">
    <property type="entry name" value="Isochorismatase-like"/>
    <property type="match status" value="1"/>
</dbReference>
<keyword evidence="2" id="KW-0378">Hydrolase</keyword>
<sequence>MLKETDVVLMLVDVQGKLAQIIHDSEQLHKKTVQLIKGLQTLNIPIIWMEQNPQGLGPTSPEISELLTTEAPISKMTFNALETEAVIKELQQTERKQVLLAGIESHICIYQTAKALTSLSYNVQVVADAVSSRTKDNHELALSRLQKENISLTSVEMALFEMLRTAEHPKFKEVLKAIK</sequence>
<dbReference type="SUPFAM" id="SSF52499">
    <property type="entry name" value="Isochorismatase-like hydrolases"/>
    <property type="match status" value="1"/>
</dbReference>
<dbReference type="PANTHER" id="PTHR14119:SF3">
    <property type="entry name" value="ISOCHORISMATASE DOMAIN-CONTAINING PROTEIN 2"/>
    <property type="match status" value="1"/>
</dbReference>
<dbReference type="InterPro" id="IPR000868">
    <property type="entry name" value="Isochorismatase-like_dom"/>
</dbReference>
<dbReference type="CDD" id="cd01012">
    <property type="entry name" value="YcaC_related"/>
    <property type="match status" value="1"/>
</dbReference>
<gene>
    <name evidence="2" type="ORF">AB4Y30_13060</name>
</gene>
<evidence type="ECO:0000313" key="2">
    <source>
        <dbReference type="EMBL" id="XDK31952.1"/>
    </source>
</evidence>